<dbReference type="Gramene" id="KQL04832">
    <property type="protein sequence ID" value="KQL04832"/>
    <property type="gene ID" value="SETIT_003777mg"/>
</dbReference>
<organism evidence="1 2">
    <name type="scientific">Setaria italica</name>
    <name type="common">Foxtail millet</name>
    <name type="synonym">Panicum italicum</name>
    <dbReference type="NCBI Taxonomy" id="4555"/>
    <lineage>
        <taxon>Eukaryota</taxon>
        <taxon>Viridiplantae</taxon>
        <taxon>Streptophyta</taxon>
        <taxon>Embryophyta</taxon>
        <taxon>Tracheophyta</taxon>
        <taxon>Spermatophyta</taxon>
        <taxon>Magnoliopsida</taxon>
        <taxon>Liliopsida</taxon>
        <taxon>Poales</taxon>
        <taxon>Poaceae</taxon>
        <taxon>PACMAD clade</taxon>
        <taxon>Panicoideae</taxon>
        <taxon>Panicodae</taxon>
        <taxon>Paniceae</taxon>
        <taxon>Cenchrinae</taxon>
        <taxon>Setaria</taxon>
    </lineage>
</organism>
<dbReference type="OMA" id="EWINEAT"/>
<accession>K3XPF3</accession>
<dbReference type="InParanoid" id="K3XPF3"/>
<keyword evidence="2" id="KW-1185">Reference proteome</keyword>
<dbReference type="AlphaFoldDB" id="K3XPF3"/>
<evidence type="ECO:0000313" key="2">
    <source>
        <dbReference type="Proteomes" id="UP000004995"/>
    </source>
</evidence>
<reference evidence="1" key="2">
    <citation type="submission" date="2018-08" db="UniProtKB">
        <authorList>
            <consortium name="EnsemblPlants"/>
        </authorList>
    </citation>
    <scope>IDENTIFICATION</scope>
    <source>
        <strain evidence="1">Yugu1</strain>
    </source>
</reference>
<dbReference type="Proteomes" id="UP000004995">
    <property type="component" value="Unassembled WGS sequence"/>
</dbReference>
<reference evidence="2" key="1">
    <citation type="journal article" date="2012" name="Nat. Biotechnol.">
        <title>Reference genome sequence of the model plant Setaria.</title>
        <authorList>
            <person name="Bennetzen J.L."/>
            <person name="Schmutz J."/>
            <person name="Wang H."/>
            <person name="Percifield R."/>
            <person name="Hawkins J."/>
            <person name="Pontaroli A.C."/>
            <person name="Estep M."/>
            <person name="Feng L."/>
            <person name="Vaughn J.N."/>
            <person name="Grimwood J."/>
            <person name="Jenkins J."/>
            <person name="Barry K."/>
            <person name="Lindquist E."/>
            <person name="Hellsten U."/>
            <person name="Deshpande S."/>
            <person name="Wang X."/>
            <person name="Wu X."/>
            <person name="Mitros T."/>
            <person name="Triplett J."/>
            <person name="Yang X."/>
            <person name="Ye C.Y."/>
            <person name="Mauro-Herrera M."/>
            <person name="Wang L."/>
            <person name="Li P."/>
            <person name="Sharma M."/>
            <person name="Sharma R."/>
            <person name="Ronald P.C."/>
            <person name="Panaud O."/>
            <person name="Kellogg E.A."/>
            <person name="Brutnell T.P."/>
            <person name="Doust A.N."/>
            <person name="Tuskan G.A."/>
            <person name="Rokhsar D."/>
            <person name="Devos K.M."/>
        </authorList>
    </citation>
    <scope>NUCLEOTIDE SEQUENCE [LARGE SCALE GENOMIC DNA]</scope>
    <source>
        <strain evidence="2">cv. Yugu1</strain>
    </source>
</reference>
<name>K3XPF3_SETIT</name>
<evidence type="ECO:0000313" key="1">
    <source>
        <dbReference type="EnsemblPlants" id="KQL04832"/>
    </source>
</evidence>
<proteinExistence type="predicted"/>
<protein>
    <submittedName>
        <fullName evidence="1">Uncharacterized protein</fullName>
    </submittedName>
</protein>
<sequence length="77" mass="8351">MVPASKIFLEQAILTVSEDARKGLNSLIILGAWTIWKHRNDCVFNGASPRLSTVLNLAREEALLWSLAGAKGLSSLS</sequence>
<dbReference type="EMBL" id="AGNK02002924">
    <property type="status" value="NOT_ANNOTATED_CDS"/>
    <property type="molecule type" value="Genomic_DNA"/>
</dbReference>
<dbReference type="HOGENOM" id="CLU_000680_31_5_1"/>
<dbReference type="EnsemblPlants" id="KQL04832">
    <property type="protein sequence ID" value="KQL04832"/>
    <property type="gene ID" value="SETIT_003777mg"/>
</dbReference>